<protein>
    <submittedName>
        <fullName evidence="1">Uncharacterized protein</fullName>
    </submittedName>
</protein>
<reference evidence="2" key="1">
    <citation type="journal article" date="2023" name="Nat. Plants">
        <title>Single-cell RNA sequencing provides a high-resolution roadmap for understanding the multicellular compartmentation of specialized metabolism.</title>
        <authorList>
            <person name="Sun S."/>
            <person name="Shen X."/>
            <person name="Li Y."/>
            <person name="Li Y."/>
            <person name="Wang S."/>
            <person name="Li R."/>
            <person name="Zhang H."/>
            <person name="Shen G."/>
            <person name="Guo B."/>
            <person name="Wei J."/>
            <person name="Xu J."/>
            <person name="St-Pierre B."/>
            <person name="Chen S."/>
            <person name="Sun C."/>
        </authorList>
    </citation>
    <scope>NUCLEOTIDE SEQUENCE [LARGE SCALE GENOMIC DNA]</scope>
</reference>
<dbReference type="EMBL" id="CM044703">
    <property type="protein sequence ID" value="KAI5672868.1"/>
    <property type="molecule type" value="Genomic_DNA"/>
</dbReference>
<comment type="caution">
    <text evidence="1">The sequence shown here is derived from an EMBL/GenBank/DDBJ whole genome shotgun (WGS) entry which is preliminary data.</text>
</comment>
<proteinExistence type="predicted"/>
<organism evidence="1 2">
    <name type="scientific">Catharanthus roseus</name>
    <name type="common">Madagascar periwinkle</name>
    <name type="synonym">Vinca rosea</name>
    <dbReference type="NCBI Taxonomy" id="4058"/>
    <lineage>
        <taxon>Eukaryota</taxon>
        <taxon>Viridiplantae</taxon>
        <taxon>Streptophyta</taxon>
        <taxon>Embryophyta</taxon>
        <taxon>Tracheophyta</taxon>
        <taxon>Spermatophyta</taxon>
        <taxon>Magnoliopsida</taxon>
        <taxon>eudicotyledons</taxon>
        <taxon>Gunneridae</taxon>
        <taxon>Pentapetalae</taxon>
        <taxon>asterids</taxon>
        <taxon>lamiids</taxon>
        <taxon>Gentianales</taxon>
        <taxon>Apocynaceae</taxon>
        <taxon>Rauvolfioideae</taxon>
        <taxon>Vinceae</taxon>
        <taxon>Catharanthinae</taxon>
        <taxon>Catharanthus</taxon>
    </lineage>
</organism>
<accession>A0ACC0BJS9</accession>
<sequence length="101" mass="11575">MIPLLYTFNEFGHHLDSLNVDIVLTRSSVHVTLSNEEKSYHVLIDYHALSVHHGLFQYSTHNWLPLLFLSPSHTLQSMIIVVPILSRLVAFVAHDGTRLPY</sequence>
<evidence type="ECO:0000313" key="2">
    <source>
        <dbReference type="Proteomes" id="UP001060085"/>
    </source>
</evidence>
<name>A0ACC0BJS9_CATRO</name>
<keyword evidence="2" id="KW-1185">Reference proteome</keyword>
<evidence type="ECO:0000313" key="1">
    <source>
        <dbReference type="EMBL" id="KAI5672868.1"/>
    </source>
</evidence>
<dbReference type="Proteomes" id="UP001060085">
    <property type="component" value="Linkage Group LG03"/>
</dbReference>
<gene>
    <name evidence="1" type="ORF">M9H77_13232</name>
</gene>